<proteinExistence type="predicted"/>
<dbReference type="InterPro" id="IPR000182">
    <property type="entry name" value="GNAT_dom"/>
</dbReference>
<reference evidence="4" key="1">
    <citation type="submission" date="2016-04" db="EMBL/GenBank/DDBJ databases">
        <authorList>
            <person name="Osei Sekyere J."/>
            <person name="Sivertsen A."/>
            <person name="Pedersen A.T."/>
            <person name="Sundsfjord A."/>
        </authorList>
    </citation>
    <scope>NUCLEOTIDE SEQUENCE [LARGE SCALE GENOMIC DNA]</scope>
    <source>
        <strain evidence="4">945174350</strain>
    </source>
</reference>
<dbReference type="Pfam" id="PF13508">
    <property type="entry name" value="Acetyltransf_7"/>
    <property type="match status" value="1"/>
</dbReference>
<evidence type="ECO:0000313" key="4">
    <source>
        <dbReference type="Proteomes" id="UP000050489"/>
    </source>
</evidence>
<dbReference type="PROSITE" id="PS51186">
    <property type="entry name" value="GNAT"/>
    <property type="match status" value="1"/>
</dbReference>
<dbReference type="AlphaFoldDB" id="A0A5P6GSF6"/>
<dbReference type="CDD" id="cd04301">
    <property type="entry name" value="NAT_SF"/>
    <property type="match status" value="2"/>
</dbReference>
<comment type="caution">
    <text evidence="3">The sequence shown here is derived from an EMBL/GenBank/DDBJ whole genome shotgun (WGS) entry which is preliminary data.</text>
</comment>
<evidence type="ECO:0000313" key="3">
    <source>
        <dbReference type="EMBL" id="OCO85857.1"/>
    </source>
</evidence>
<dbReference type="RefSeq" id="WP_055313096.1">
    <property type="nucleotide sequence ID" value="NZ_CADDTT010000013.1"/>
</dbReference>
<dbReference type="Gene3D" id="3.40.630.30">
    <property type="match status" value="2"/>
</dbReference>
<gene>
    <name evidence="3" type="ORF">AN695_0214590</name>
</gene>
<dbReference type="GO" id="GO:0016747">
    <property type="term" value="F:acyltransferase activity, transferring groups other than amino-acyl groups"/>
    <property type="evidence" value="ECO:0007669"/>
    <property type="project" value="InterPro"/>
</dbReference>
<dbReference type="EMBL" id="LJEX02000091">
    <property type="protein sequence ID" value="OCO85857.1"/>
    <property type="molecule type" value="Genomic_DNA"/>
</dbReference>
<keyword evidence="1 3" id="KW-0808">Transferase</keyword>
<keyword evidence="2" id="KW-0012">Acyltransferase</keyword>
<protein>
    <submittedName>
        <fullName evidence="3">GCN5 family acetyltransferase</fullName>
    </submittedName>
</protein>
<dbReference type="PANTHER" id="PTHR43420:SF12">
    <property type="entry name" value="N-ACETYLTRANSFERASE DOMAIN-CONTAINING PROTEIN"/>
    <property type="match status" value="1"/>
</dbReference>
<accession>A0A5P6GSF6</accession>
<dbReference type="InterPro" id="IPR050680">
    <property type="entry name" value="YpeA/RimI_acetyltransf"/>
</dbReference>
<dbReference type="Pfam" id="PF00583">
    <property type="entry name" value="Acetyltransf_1"/>
    <property type="match status" value="1"/>
</dbReference>
<sequence length="284" mass="31580">MHNDGRFDYHNALRYSSDELAKILSHCFENYIVRFVLDGPTFAARFGAEDLSLNDSLIVTHRHEPVAVALIARRGRHSRVAAFSVRPEMRGQGLGKALMQRLVADARQRGDRRLSLEVIEGNEAALALYHRAGLRIVRTLTGHQAPAEAPPGTTAGLQAVDPLTVSHRLTAEGATDLPWLIAPESLFKLPGKPQAYTLNRQAYAVVMPGAEHCWLRLIYVPPQHRGQGHARALLAALQTRFAPLPLTANVFVPEVAAPFFTHLGWRQDPLRQFEMDMLLDSPQE</sequence>
<evidence type="ECO:0000256" key="1">
    <source>
        <dbReference type="ARBA" id="ARBA00022679"/>
    </source>
</evidence>
<organism evidence="3 4">
    <name type="scientific">Serratia marcescens</name>
    <dbReference type="NCBI Taxonomy" id="615"/>
    <lineage>
        <taxon>Bacteria</taxon>
        <taxon>Pseudomonadati</taxon>
        <taxon>Pseudomonadota</taxon>
        <taxon>Gammaproteobacteria</taxon>
        <taxon>Enterobacterales</taxon>
        <taxon>Yersiniaceae</taxon>
        <taxon>Serratia</taxon>
    </lineage>
</organism>
<evidence type="ECO:0000256" key="2">
    <source>
        <dbReference type="ARBA" id="ARBA00023315"/>
    </source>
</evidence>
<name>A0A5P6GSF6_SERMA</name>
<dbReference type="Proteomes" id="UP000050489">
    <property type="component" value="Unassembled WGS sequence"/>
</dbReference>
<dbReference type="SUPFAM" id="SSF55729">
    <property type="entry name" value="Acyl-CoA N-acyltransferases (Nat)"/>
    <property type="match status" value="2"/>
</dbReference>
<dbReference type="InterPro" id="IPR016181">
    <property type="entry name" value="Acyl_CoA_acyltransferase"/>
</dbReference>
<dbReference type="PANTHER" id="PTHR43420">
    <property type="entry name" value="ACETYLTRANSFERASE"/>
    <property type="match status" value="1"/>
</dbReference>